<dbReference type="AlphaFoldDB" id="A0A6A6XYW9"/>
<keyword evidence="1" id="KW-0732">Signal</keyword>
<protein>
    <recommendedName>
        <fullName evidence="5">Secreted protein</fullName>
    </recommendedName>
</protein>
<dbReference type="EMBL" id="MU003729">
    <property type="protein sequence ID" value="KAF2801579.1"/>
    <property type="molecule type" value="Genomic_DNA"/>
</dbReference>
<proteinExistence type="predicted"/>
<reference evidence="4" key="3">
    <citation type="submission" date="2025-04" db="UniProtKB">
        <authorList>
            <consortium name="RefSeq"/>
        </authorList>
    </citation>
    <scope>IDENTIFICATION</scope>
    <source>
        <strain evidence="4">CBS 304.34</strain>
    </source>
</reference>
<dbReference type="GeneID" id="54454316"/>
<reference evidence="2 4" key="1">
    <citation type="journal article" date="2020" name="Stud. Mycol.">
        <title>101 Dothideomycetes genomes: a test case for predicting lifestyles and emergence of pathogens.</title>
        <authorList>
            <person name="Haridas S."/>
            <person name="Albert R."/>
            <person name="Binder M."/>
            <person name="Bloem J."/>
            <person name="Labutti K."/>
            <person name="Salamov A."/>
            <person name="Andreopoulos B."/>
            <person name="Baker S."/>
            <person name="Barry K."/>
            <person name="Bills G."/>
            <person name="Bluhm B."/>
            <person name="Cannon C."/>
            <person name="Castanera R."/>
            <person name="Culley D."/>
            <person name="Daum C."/>
            <person name="Ezra D."/>
            <person name="Gonzalez J."/>
            <person name="Henrissat B."/>
            <person name="Kuo A."/>
            <person name="Liang C."/>
            <person name="Lipzen A."/>
            <person name="Lutzoni F."/>
            <person name="Magnuson J."/>
            <person name="Mondo S."/>
            <person name="Nolan M."/>
            <person name="Ohm R."/>
            <person name="Pangilinan J."/>
            <person name="Park H.-J."/>
            <person name="Ramirez L."/>
            <person name="Alfaro M."/>
            <person name="Sun H."/>
            <person name="Tritt A."/>
            <person name="Yoshinaga Y."/>
            <person name="Zwiers L.-H."/>
            <person name="Turgeon B."/>
            <person name="Goodwin S."/>
            <person name="Spatafora J."/>
            <person name="Crous P."/>
            <person name="Grigoriev I."/>
        </authorList>
    </citation>
    <scope>NUCLEOTIDE SEQUENCE</scope>
    <source>
        <strain evidence="2 4">CBS 304.34</strain>
    </source>
</reference>
<feature type="signal peptide" evidence="1">
    <location>
        <begin position="1"/>
        <end position="31"/>
    </location>
</feature>
<gene>
    <name evidence="2 4" type="ORF">BDZ99DRAFT_219549</name>
</gene>
<dbReference type="RefSeq" id="XP_033568543.1">
    <property type="nucleotide sequence ID" value="XM_033713423.1"/>
</dbReference>
<name>A0A6A6XYW9_9PEZI</name>
<evidence type="ECO:0000313" key="3">
    <source>
        <dbReference type="Proteomes" id="UP000504636"/>
    </source>
</evidence>
<evidence type="ECO:0000313" key="2">
    <source>
        <dbReference type="EMBL" id="KAF2801579.1"/>
    </source>
</evidence>
<accession>A0A6A6XYW9</accession>
<keyword evidence="3" id="KW-1185">Reference proteome</keyword>
<organism evidence="2">
    <name type="scientific">Mytilinidion resinicola</name>
    <dbReference type="NCBI Taxonomy" id="574789"/>
    <lineage>
        <taxon>Eukaryota</taxon>
        <taxon>Fungi</taxon>
        <taxon>Dikarya</taxon>
        <taxon>Ascomycota</taxon>
        <taxon>Pezizomycotina</taxon>
        <taxon>Dothideomycetes</taxon>
        <taxon>Pleosporomycetidae</taxon>
        <taxon>Mytilinidiales</taxon>
        <taxon>Mytilinidiaceae</taxon>
        <taxon>Mytilinidion</taxon>
    </lineage>
</organism>
<reference evidence="4" key="2">
    <citation type="submission" date="2020-04" db="EMBL/GenBank/DDBJ databases">
        <authorList>
            <consortium name="NCBI Genome Project"/>
        </authorList>
    </citation>
    <scope>NUCLEOTIDE SEQUENCE</scope>
    <source>
        <strain evidence="4">CBS 304.34</strain>
    </source>
</reference>
<evidence type="ECO:0000256" key="1">
    <source>
        <dbReference type="SAM" id="SignalP"/>
    </source>
</evidence>
<sequence length="117" mass="13474">MHYTIWLGSLLLSLQMHLLLNGMKCLSLVLAALPCERRNLPFRLVRSPNPVFSDLGFPKPFELRVTHRTTNLDTVVPHSCRSIVPHIHPRAVPIQTIYRNPISTQILRTPITSIYRR</sequence>
<feature type="chain" id="PRO_5044628748" description="Secreted protein" evidence="1">
    <location>
        <begin position="32"/>
        <end position="117"/>
    </location>
</feature>
<dbReference type="Proteomes" id="UP000504636">
    <property type="component" value="Unplaced"/>
</dbReference>
<evidence type="ECO:0008006" key="5">
    <source>
        <dbReference type="Google" id="ProtNLM"/>
    </source>
</evidence>
<evidence type="ECO:0000313" key="4">
    <source>
        <dbReference type="RefSeq" id="XP_033568543.1"/>
    </source>
</evidence>